<keyword evidence="5" id="KW-1185">Reference proteome</keyword>
<name>A0ABR9JC03_9MICC</name>
<dbReference type="EMBL" id="JADBED010000001">
    <property type="protein sequence ID" value="MBE1523462.1"/>
    <property type="molecule type" value="Genomic_DNA"/>
</dbReference>
<comment type="caution">
    <text evidence="4">The sequence shown here is derived from an EMBL/GenBank/DDBJ whole genome shotgun (WGS) entry which is preliminary data.</text>
</comment>
<organism evidence="4 5">
    <name type="scientific">Nesterenkonia lutea</name>
    <dbReference type="NCBI Taxonomy" id="272919"/>
    <lineage>
        <taxon>Bacteria</taxon>
        <taxon>Bacillati</taxon>
        <taxon>Actinomycetota</taxon>
        <taxon>Actinomycetes</taxon>
        <taxon>Micrococcales</taxon>
        <taxon>Micrococcaceae</taxon>
        <taxon>Nesterenkonia</taxon>
    </lineage>
</organism>
<dbReference type="InterPro" id="IPR037171">
    <property type="entry name" value="NagB/RpiA_transferase-like"/>
</dbReference>
<sequence>MTDEPMPVQEAKAAVRRRLRAQRRKLSVDDLTTRGESLAAVLREVVPAGSAVTGYLPMPGEPDLRPFLRQQRRGGGEVYLPVAADPRRRELQWVAWNEDTVLKRHEVLPLDEPVGDRISTTELLIRHPGLTVLVPGLAVDADGARLGQGGGFYDSTFGPGAPSMTAGGARVGGGVVGHPAHLSPRFLAVVHAEEVFERAAFPVESHDLRVHGIVTERGAMTVSPL</sequence>
<evidence type="ECO:0000256" key="3">
    <source>
        <dbReference type="ARBA" id="ARBA00022840"/>
    </source>
</evidence>
<evidence type="ECO:0000313" key="5">
    <source>
        <dbReference type="Proteomes" id="UP000643525"/>
    </source>
</evidence>
<evidence type="ECO:0000256" key="1">
    <source>
        <dbReference type="ARBA" id="ARBA00010638"/>
    </source>
</evidence>
<dbReference type="PANTHER" id="PTHR23407">
    <property type="entry name" value="ATPASE INHIBITOR/5-FORMYLTETRAHYDROFOLATE CYCLO-LIGASE"/>
    <property type="match status" value="1"/>
</dbReference>
<dbReference type="PANTHER" id="PTHR23407:SF1">
    <property type="entry name" value="5-FORMYLTETRAHYDROFOLATE CYCLO-LIGASE"/>
    <property type="match status" value="1"/>
</dbReference>
<dbReference type="InterPro" id="IPR002698">
    <property type="entry name" value="FTHF_cligase"/>
</dbReference>
<dbReference type="GO" id="GO:0030272">
    <property type="term" value="F:5-formyltetrahydrofolate cyclo-ligase activity"/>
    <property type="evidence" value="ECO:0007669"/>
    <property type="project" value="UniProtKB-EC"/>
</dbReference>
<dbReference type="PIRSF" id="PIRSF006806">
    <property type="entry name" value="FTHF_cligase"/>
    <property type="match status" value="1"/>
</dbReference>
<evidence type="ECO:0000313" key="4">
    <source>
        <dbReference type="EMBL" id="MBE1523462.1"/>
    </source>
</evidence>
<keyword evidence="2" id="KW-0547">Nucleotide-binding</keyword>
<protein>
    <submittedName>
        <fullName evidence="4">5-formyltetrahydrofolate cyclo-ligase</fullName>
        <ecNumber evidence="4">6.3.3.2</ecNumber>
    </submittedName>
</protein>
<dbReference type="SUPFAM" id="SSF100950">
    <property type="entry name" value="NagB/RpiA/CoA transferase-like"/>
    <property type="match status" value="1"/>
</dbReference>
<gene>
    <name evidence="4" type="ORF">H4W27_000580</name>
</gene>
<dbReference type="RefSeq" id="WP_192594617.1">
    <property type="nucleotide sequence ID" value="NZ_BAAALJ010000017.1"/>
</dbReference>
<keyword evidence="3" id="KW-0067">ATP-binding</keyword>
<accession>A0ABR9JC03</accession>
<dbReference type="Pfam" id="PF01812">
    <property type="entry name" value="5-FTHF_cyc-lig"/>
    <property type="match status" value="1"/>
</dbReference>
<dbReference type="Proteomes" id="UP000643525">
    <property type="component" value="Unassembled WGS sequence"/>
</dbReference>
<dbReference type="EC" id="6.3.3.2" evidence="4"/>
<dbReference type="Gene3D" id="3.40.50.10420">
    <property type="entry name" value="NagB/RpiA/CoA transferase-like"/>
    <property type="match status" value="1"/>
</dbReference>
<comment type="similarity">
    <text evidence="1">Belongs to the 5-formyltetrahydrofolate cyclo-ligase family.</text>
</comment>
<keyword evidence="4" id="KW-0436">Ligase</keyword>
<evidence type="ECO:0000256" key="2">
    <source>
        <dbReference type="ARBA" id="ARBA00022741"/>
    </source>
</evidence>
<reference evidence="4 5" key="1">
    <citation type="submission" date="2020-10" db="EMBL/GenBank/DDBJ databases">
        <title>Sequencing the genomes of 1000 actinobacteria strains.</title>
        <authorList>
            <person name="Klenk H.-P."/>
        </authorList>
    </citation>
    <scope>NUCLEOTIDE SEQUENCE [LARGE SCALE GENOMIC DNA]</scope>
    <source>
        <strain evidence="4 5">DSM 15666</strain>
    </source>
</reference>
<dbReference type="InterPro" id="IPR024185">
    <property type="entry name" value="FTHF_cligase-like_sf"/>
</dbReference>
<proteinExistence type="inferred from homology"/>